<comment type="caution">
    <text evidence="1">The sequence shown here is derived from an EMBL/GenBank/DDBJ whole genome shotgun (WGS) entry which is preliminary data.</text>
</comment>
<protein>
    <submittedName>
        <fullName evidence="1">Uncharacterized protein</fullName>
    </submittedName>
</protein>
<proteinExistence type="predicted"/>
<evidence type="ECO:0000313" key="1">
    <source>
        <dbReference type="EMBL" id="GJU08141.1"/>
    </source>
</evidence>
<accession>A0ABQ5J6H7</accession>
<dbReference type="Proteomes" id="UP001151760">
    <property type="component" value="Unassembled WGS sequence"/>
</dbReference>
<reference evidence="1" key="2">
    <citation type="submission" date="2022-01" db="EMBL/GenBank/DDBJ databases">
        <authorList>
            <person name="Yamashiro T."/>
            <person name="Shiraishi A."/>
            <person name="Satake H."/>
            <person name="Nakayama K."/>
        </authorList>
    </citation>
    <scope>NUCLEOTIDE SEQUENCE</scope>
</reference>
<organism evidence="1 2">
    <name type="scientific">Tanacetum coccineum</name>
    <dbReference type="NCBI Taxonomy" id="301880"/>
    <lineage>
        <taxon>Eukaryota</taxon>
        <taxon>Viridiplantae</taxon>
        <taxon>Streptophyta</taxon>
        <taxon>Embryophyta</taxon>
        <taxon>Tracheophyta</taxon>
        <taxon>Spermatophyta</taxon>
        <taxon>Magnoliopsida</taxon>
        <taxon>eudicotyledons</taxon>
        <taxon>Gunneridae</taxon>
        <taxon>Pentapetalae</taxon>
        <taxon>asterids</taxon>
        <taxon>campanulids</taxon>
        <taxon>Asterales</taxon>
        <taxon>Asteraceae</taxon>
        <taxon>Asteroideae</taxon>
        <taxon>Anthemideae</taxon>
        <taxon>Anthemidinae</taxon>
        <taxon>Tanacetum</taxon>
    </lineage>
</organism>
<gene>
    <name evidence="1" type="ORF">Tco_1124571</name>
</gene>
<keyword evidence="2" id="KW-1185">Reference proteome</keyword>
<reference evidence="1" key="1">
    <citation type="journal article" date="2022" name="Int. J. Mol. Sci.">
        <title>Draft Genome of Tanacetum Coccineum: Genomic Comparison of Closely Related Tanacetum-Family Plants.</title>
        <authorList>
            <person name="Yamashiro T."/>
            <person name="Shiraishi A."/>
            <person name="Nakayama K."/>
            <person name="Satake H."/>
        </authorList>
    </citation>
    <scope>NUCLEOTIDE SEQUENCE</scope>
</reference>
<dbReference type="EMBL" id="BQNB010021604">
    <property type="protein sequence ID" value="GJU08141.1"/>
    <property type="molecule type" value="Genomic_DNA"/>
</dbReference>
<sequence>MHITSMGIPFVRNVMMAKFTRTVGLELYENPKIVVVNLDSSSDNNSDSYITSQISTSEEIDYDSPEPPKSLLKWYHYLSDEYKDNGRFWGSKSGCNESDVKPSWKEMEKAKACMLAKAQASKASSKDKVEACGSKTKLQASTKDSLDDSNGPSLPRVPVYGPSVQGLLDYYGYDNIEDYLFYFYFPSTDKEDTIVHTGQDPIYECHSPKSKAKYVPVSQKHNPNVKSPIAITGYNQMNGKDYGKDNHHVFCICNKEFCLLQIAQMTAKVASDDLRDALSVIFGLSELKARSWSIPSEDPYEEAARQLLEQAPRSLEYVPDPMELEDHVPVYIP</sequence>
<evidence type="ECO:0000313" key="2">
    <source>
        <dbReference type="Proteomes" id="UP001151760"/>
    </source>
</evidence>
<name>A0ABQ5J6H7_9ASTR</name>